<sequence>MDDETLSELIMTVFMVLLMVAMAYMIKAAATGQIRRNAWIGIRTAALTHCDKCWLLGHHAAANKSTIGCWLAAVIMAAGGLLSTLVTLPGFVHPAALMAGLAVMLVGLFLGVRDGHRAAAKIHAGQRIVSS</sequence>
<dbReference type="RefSeq" id="WP_310291965.1">
    <property type="nucleotide sequence ID" value="NZ_BAAAWO010000001.1"/>
</dbReference>
<organism evidence="2 3">
    <name type="scientific">Paeniglutamicibacter sulfureus</name>
    <dbReference type="NCBI Taxonomy" id="43666"/>
    <lineage>
        <taxon>Bacteria</taxon>
        <taxon>Bacillati</taxon>
        <taxon>Actinomycetota</taxon>
        <taxon>Actinomycetes</taxon>
        <taxon>Micrococcales</taxon>
        <taxon>Micrococcaceae</taxon>
        <taxon>Paeniglutamicibacter</taxon>
    </lineage>
</organism>
<keyword evidence="1" id="KW-0472">Membrane</keyword>
<gene>
    <name evidence="2" type="ORF">J2S64_003102</name>
</gene>
<evidence type="ECO:0000256" key="1">
    <source>
        <dbReference type="SAM" id="Phobius"/>
    </source>
</evidence>
<evidence type="ECO:0008006" key="4">
    <source>
        <dbReference type="Google" id="ProtNLM"/>
    </source>
</evidence>
<keyword evidence="3" id="KW-1185">Reference proteome</keyword>
<proteinExistence type="predicted"/>
<evidence type="ECO:0000313" key="2">
    <source>
        <dbReference type="EMBL" id="MDR7359411.1"/>
    </source>
</evidence>
<feature type="transmembrane region" description="Helical" evidence="1">
    <location>
        <begin position="91"/>
        <end position="112"/>
    </location>
</feature>
<accession>A0ABU2BME5</accession>
<keyword evidence="1" id="KW-1133">Transmembrane helix</keyword>
<protein>
    <recommendedName>
        <fullName evidence="4">SdpI family protein</fullName>
    </recommendedName>
</protein>
<name>A0ABU2BME5_9MICC</name>
<evidence type="ECO:0000313" key="3">
    <source>
        <dbReference type="Proteomes" id="UP001183817"/>
    </source>
</evidence>
<feature type="transmembrane region" description="Helical" evidence="1">
    <location>
        <begin position="67"/>
        <end position="85"/>
    </location>
</feature>
<comment type="caution">
    <text evidence="2">The sequence shown here is derived from an EMBL/GenBank/DDBJ whole genome shotgun (WGS) entry which is preliminary data.</text>
</comment>
<keyword evidence="1" id="KW-0812">Transmembrane</keyword>
<dbReference type="Proteomes" id="UP001183817">
    <property type="component" value="Unassembled WGS sequence"/>
</dbReference>
<reference evidence="2 3" key="1">
    <citation type="submission" date="2023-07" db="EMBL/GenBank/DDBJ databases">
        <title>Sequencing the genomes of 1000 actinobacteria strains.</title>
        <authorList>
            <person name="Klenk H.-P."/>
        </authorList>
    </citation>
    <scope>NUCLEOTIDE SEQUENCE [LARGE SCALE GENOMIC DNA]</scope>
    <source>
        <strain evidence="2 3">DSM 20167</strain>
    </source>
</reference>
<feature type="transmembrane region" description="Helical" evidence="1">
    <location>
        <begin position="6"/>
        <end position="26"/>
    </location>
</feature>
<dbReference type="EMBL" id="JAVDYI010000001">
    <property type="protein sequence ID" value="MDR7359411.1"/>
    <property type="molecule type" value="Genomic_DNA"/>
</dbReference>